<feature type="compositionally biased region" description="Basic and acidic residues" evidence="3">
    <location>
        <begin position="149"/>
        <end position="162"/>
    </location>
</feature>
<dbReference type="Pfam" id="PF07896">
    <property type="entry name" value="DUF1674"/>
    <property type="match status" value="1"/>
</dbReference>
<dbReference type="Proteomes" id="UP000245699">
    <property type="component" value="Unassembled WGS sequence"/>
</dbReference>
<feature type="region of interest" description="Disordered" evidence="3">
    <location>
        <begin position="105"/>
        <end position="162"/>
    </location>
</feature>
<feature type="region of interest" description="Disordered" evidence="3">
    <location>
        <begin position="54"/>
        <end position="74"/>
    </location>
</feature>
<dbReference type="EMBL" id="MBFT01000517">
    <property type="protein sequence ID" value="PVU89873.1"/>
    <property type="molecule type" value="Genomic_DNA"/>
</dbReference>
<evidence type="ECO:0000256" key="1">
    <source>
        <dbReference type="ARBA" id="ARBA00005701"/>
    </source>
</evidence>
<dbReference type="GO" id="GO:0005739">
    <property type="term" value="C:mitochondrion"/>
    <property type="evidence" value="ECO:0007669"/>
    <property type="project" value="TreeGrafter"/>
</dbReference>
<evidence type="ECO:0000313" key="5">
    <source>
        <dbReference type="EMBL" id="PVU89873.1"/>
    </source>
</evidence>
<evidence type="ECO:0000313" key="4">
    <source>
        <dbReference type="EMBL" id="PVU87851.1"/>
    </source>
</evidence>
<comment type="caution">
    <text evidence="5">The sequence shown here is derived from an EMBL/GenBank/DDBJ whole genome shotgun (WGS) entry which is preliminary data.</text>
</comment>
<accession>A0A2T9YC04</accession>
<comment type="similarity">
    <text evidence="1">Belongs to the SDHAF4 family.</text>
</comment>
<dbReference type="PANTHER" id="PTHR28524:SF3">
    <property type="entry name" value="SUCCINATE DEHYDROGENASE ASSEMBLY FACTOR 4, MITOCHONDRIAL"/>
    <property type="match status" value="1"/>
</dbReference>
<sequence>MSYTNRIFNQRIFSKELLSNLNNTIHGIRYPNLTKTTVLGKYNIHRFSTSLQKSDAKNPFEKPMPFRLEDKKEQKEMDEIMKNKGKKISNKEGVLSVDPNLAEEKSTITKSNHPYDNPNIVKYDFVPFPNNTNPETKEIGGPKGPEPTRYGDWERKGRVSDF</sequence>
<name>A0A2T9YC04_9FUNG</name>
<protein>
    <recommendedName>
        <fullName evidence="2">Succinate dehydrogenase assembly factor 4, mitochondrial</fullName>
    </recommendedName>
</protein>
<dbReference type="PANTHER" id="PTHR28524">
    <property type="entry name" value="SUCCINATE DEHYDROGENASE ASSEMBLY FACTOR 4, MITOCHONDRIAL"/>
    <property type="match status" value="1"/>
</dbReference>
<dbReference type="OrthoDB" id="201362at2759"/>
<dbReference type="EMBL" id="MBFT01000683">
    <property type="protein sequence ID" value="PVU87851.1"/>
    <property type="molecule type" value="Genomic_DNA"/>
</dbReference>
<dbReference type="AlphaFoldDB" id="A0A2T9YC04"/>
<dbReference type="STRING" id="61424.A0A2T9YC04"/>
<evidence type="ECO:0000256" key="2">
    <source>
        <dbReference type="ARBA" id="ARBA00022170"/>
    </source>
</evidence>
<organism evidence="5 6">
    <name type="scientific">Furculomyces boomerangus</name>
    <dbReference type="NCBI Taxonomy" id="61424"/>
    <lineage>
        <taxon>Eukaryota</taxon>
        <taxon>Fungi</taxon>
        <taxon>Fungi incertae sedis</taxon>
        <taxon>Zoopagomycota</taxon>
        <taxon>Kickxellomycotina</taxon>
        <taxon>Harpellomycetes</taxon>
        <taxon>Harpellales</taxon>
        <taxon>Harpellaceae</taxon>
        <taxon>Furculomyces</taxon>
    </lineage>
</organism>
<evidence type="ECO:0000313" key="6">
    <source>
        <dbReference type="Proteomes" id="UP000245699"/>
    </source>
</evidence>
<dbReference type="InterPro" id="IPR012875">
    <property type="entry name" value="SDHF4"/>
</dbReference>
<proteinExistence type="inferred from homology"/>
<gene>
    <name evidence="5" type="ORF">BB559_004890</name>
    <name evidence="4" type="ORF">BB559_005857</name>
</gene>
<evidence type="ECO:0000256" key="3">
    <source>
        <dbReference type="SAM" id="MobiDB-lite"/>
    </source>
</evidence>
<keyword evidence="6" id="KW-1185">Reference proteome</keyword>
<dbReference type="GO" id="GO:0034553">
    <property type="term" value="P:mitochondrial respiratory chain complex II assembly"/>
    <property type="evidence" value="ECO:0007669"/>
    <property type="project" value="TreeGrafter"/>
</dbReference>
<reference evidence="5 6" key="1">
    <citation type="journal article" date="2018" name="MBio">
        <title>Comparative Genomics Reveals the Core Gene Toolbox for the Fungus-Insect Symbiosis.</title>
        <authorList>
            <person name="Wang Y."/>
            <person name="Stata M."/>
            <person name="Wang W."/>
            <person name="Stajich J.E."/>
            <person name="White M.M."/>
            <person name="Moncalvo J.M."/>
        </authorList>
    </citation>
    <scope>NUCLEOTIDE SEQUENCE [LARGE SCALE GENOMIC DNA]</scope>
    <source>
        <strain evidence="5 6">AUS-77-4</strain>
    </source>
</reference>